<comment type="caution">
    <text evidence="1">The sequence shown here is derived from an EMBL/GenBank/DDBJ whole genome shotgun (WGS) entry which is preliminary data.</text>
</comment>
<dbReference type="EMBL" id="JALJZS010000006">
    <property type="protein sequence ID" value="MCP2001289.1"/>
    <property type="molecule type" value="Genomic_DNA"/>
</dbReference>
<proteinExistence type="predicted"/>
<dbReference type="Proteomes" id="UP001205486">
    <property type="component" value="Unassembled WGS sequence"/>
</dbReference>
<reference evidence="1" key="1">
    <citation type="submission" date="2022-03" db="EMBL/GenBank/DDBJ databases">
        <title>Interactions between chemoautotrophic and heterotrophic bacteria.</title>
        <authorList>
            <person name="Santoro A."/>
        </authorList>
    </citation>
    <scope>NUCLEOTIDE SEQUENCE</scope>
    <source>
        <strain evidence="1">Nb-106</strain>
    </source>
</reference>
<keyword evidence="2" id="KW-1185">Reference proteome</keyword>
<organism evidence="1 2">
    <name type="scientific">Nitrobacter winogradskyi</name>
    <name type="common">Nitrobacter agilis</name>
    <dbReference type="NCBI Taxonomy" id="913"/>
    <lineage>
        <taxon>Bacteria</taxon>
        <taxon>Pseudomonadati</taxon>
        <taxon>Pseudomonadota</taxon>
        <taxon>Alphaproteobacteria</taxon>
        <taxon>Hyphomicrobiales</taxon>
        <taxon>Nitrobacteraceae</taxon>
        <taxon>Nitrobacter</taxon>
    </lineage>
</organism>
<evidence type="ECO:0000313" key="2">
    <source>
        <dbReference type="Proteomes" id="UP001205486"/>
    </source>
</evidence>
<feature type="non-terminal residue" evidence="1">
    <location>
        <position position="37"/>
    </location>
</feature>
<name>A0ACC6ANN3_NITWI</name>
<sequence>MGGRSKPVELATRSFEKQGDATTFFKAMLNRYRPGER</sequence>
<evidence type="ECO:0000313" key="1">
    <source>
        <dbReference type="EMBL" id="MCP2001289.1"/>
    </source>
</evidence>
<accession>A0ACC6ANN3</accession>
<gene>
    <name evidence="1" type="ORF">J2S34_003775</name>
</gene>
<protein>
    <submittedName>
        <fullName evidence="1">Uncharacterized protein</fullName>
    </submittedName>
</protein>